<feature type="region of interest" description="Disordered" evidence="11">
    <location>
        <begin position="105"/>
        <end position="124"/>
    </location>
</feature>
<dbReference type="OrthoDB" id="1750003at2759"/>
<evidence type="ECO:0000256" key="8">
    <source>
        <dbReference type="PROSITE-ProRule" id="PRU00108"/>
    </source>
</evidence>
<comment type="subcellular location">
    <subcellularLocation>
        <location evidence="1 8 9">Nucleus</location>
    </subcellularLocation>
</comment>
<protein>
    <recommendedName>
        <fullName evidence="12">Homeobox domain-containing protein</fullName>
    </recommendedName>
</protein>
<feature type="domain" description="Homeobox" evidence="12">
    <location>
        <begin position="119"/>
        <end position="179"/>
    </location>
</feature>
<dbReference type="InterPro" id="IPR017970">
    <property type="entry name" value="Homeobox_CS"/>
</dbReference>
<dbReference type="PROSITE" id="PS50071">
    <property type="entry name" value="HOMEOBOX_2"/>
    <property type="match status" value="1"/>
</dbReference>
<dbReference type="Pfam" id="PF02183">
    <property type="entry name" value="HALZ"/>
    <property type="match status" value="1"/>
</dbReference>
<dbReference type="EMBL" id="JADCNL010000009">
    <property type="protein sequence ID" value="KAG0467579.1"/>
    <property type="molecule type" value="Genomic_DNA"/>
</dbReference>
<sequence length="298" mass="32556">MEEDRGKQGSLEGKEIEAMRGNPIVQLNLLPLAPVQSQESLPIGFPWTAVNGNLEASTKLLDVNQTPFGEDAEEGAAISLSPNSSISSFPMELAGGMDFATAAVEAERASSKGSDDEDNGGARKKLRLSKEQSAFLEESFKEQNTLNPKQKLALAKQLNLRPRQVEVWFQNRRARTKLKQTEVDCEYLKRCCDTLREENRRLRKELTELRALKTPQPFYMQLPATTLSMCPSCERVAPNPTSVAATGSAGIFHSRNEKPSAATEKPPATSISSLISNPHLHRVSGSLPTSAHKPSAAS</sequence>
<dbReference type="AlphaFoldDB" id="A0A835QDG0"/>
<evidence type="ECO:0000256" key="1">
    <source>
        <dbReference type="ARBA" id="ARBA00004123"/>
    </source>
</evidence>
<evidence type="ECO:0000256" key="4">
    <source>
        <dbReference type="ARBA" id="ARBA00023125"/>
    </source>
</evidence>
<proteinExistence type="inferred from homology"/>
<name>A0A835QDG0_VANPL</name>
<feature type="DNA-binding region" description="Homeobox" evidence="8">
    <location>
        <begin position="121"/>
        <end position="180"/>
    </location>
</feature>
<dbReference type="Pfam" id="PF00046">
    <property type="entry name" value="Homeodomain"/>
    <property type="match status" value="1"/>
</dbReference>
<evidence type="ECO:0000256" key="7">
    <source>
        <dbReference type="ARBA" id="ARBA00023242"/>
    </source>
</evidence>
<keyword evidence="10" id="KW-0175">Coiled coil</keyword>
<evidence type="ECO:0000256" key="11">
    <source>
        <dbReference type="SAM" id="MobiDB-lite"/>
    </source>
</evidence>
<dbReference type="InterPro" id="IPR001356">
    <property type="entry name" value="HD"/>
</dbReference>
<dbReference type="PANTHER" id="PTHR45714:SF39">
    <property type="entry name" value="HOMEOBOX-LEUCINE ZIPPER PROTEIN HAT14"/>
    <property type="match status" value="1"/>
</dbReference>
<feature type="region of interest" description="Disordered" evidence="11">
    <location>
        <begin position="255"/>
        <end position="298"/>
    </location>
</feature>
<dbReference type="GO" id="GO:0005634">
    <property type="term" value="C:nucleus"/>
    <property type="evidence" value="ECO:0007669"/>
    <property type="project" value="UniProtKB-SubCell"/>
</dbReference>
<organism evidence="13 14">
    <name type="scientific">Vanilla planifolia</name>
    <name type="common">Vanilla</name>
    <dbReference type="NCBI Taxonomy" id="51239"/>
    <lineage>
        <taxon>Eukaryota</taxon>
        <taxon>Viridiplantae</taxon>
        <taxon>Streptophyta</taxon>
        <taxon>Embryophyta</taxon>
        <taxon>Tracheophyta</taxon>
        <taxon>Spermatophyta</taxon>
        <taxon>Magnoliopsida</taxon>
        <taxon>Liliopsida</taxon>
        <taxon>Asparagales</taxon>
        <taxon>Orchidaceae</taxon>
        <taxon>Vanilloideae</taxon>
        <taxon>Vanilleae</taxon>
        <taxon>Vanilla</taxon>
    </lineage>
</organism>
<dbReference type="SMART" id="SM00340">
    <property type="entry name" value="HALZ"/>
    <property type="match status" value="1"/>
</dbReference>
<reference evidence="13 14" key="1">
    <citation type="journal article" date="2020" name="Nat. Food">
        <title>A phased Vanilla planifolia genome enables genetic improvement of flavour and production.</title>
        <authorList>
            <person name="Hasing T."/>
            <person name="Tang H."/>
            <person name="Brym M."/>
            <person name="Khazi F."/>
            <person name="Huang T."/>
            <person name="Chambers A.H."/>
        </authorList>
    </citation>
    <scope>NUCLEOTIDE SEQUENCE [LARGE SCALE GENOMIC DNA]</scope>
    <source>
        <tissue evidence="13">Leaf</tissue>
    </source>
</reference>
<dbReference type="InterPro" id="IPR050762">
    <property type="entry name" value="HD-ZIP_Homeobox_LZ_Class_II"/>
</dbReference>
<dbReference type="PROSITE" id="PS00027">
    <property type="entry name" value="HOMEOBOX_1"/>
    <property type="match status" value="1"/>
</dbReference>
<dbReference type="Gene3D" id="1.10.10.60">
    <property type="entry name" value="Homeodomain-like"/>
    <property type="match status" value="1"/>
</dbReference>
<dbReference type="CDD" id="cd00086">
    <property type="entry name" value="homeodomain"/>
    <property type="match status" value="1"/>
</dbReference>
<dbReference type="GO" id="GO:0043565">
    <property type="term" value="F:sequence-specific DNA binding"/>
    <property type="evidence" value="ECO:0007669"/>
    <property type="project" value="InterPro"/>
</dbReference>
<evidence type="ECO:0000259" key="12">
    <source>
        <dbReference type="PROSITE" id="PS50071"/>
    </source>
</evidence>
<keyword evidence="6" id="KW-0804">Transcription</keyword>
<keyword evidence="7 8" id="KW-0539">Nucleus</keyword>
<feature type="compositionally biased region" description="Basic and acidic residues" evidence="11">
    <location>
        <begin position="105"/>
        <end position="114"/>
    </location>
</feature>
<keyword evidence="3" id="KW-0805">Transcription regulation</keyword>
<dbReference type="Proteomes" id="UP000636800">
    <property type="component" value="Unassembled WGS sequence"/>
</dbReference>
<keyword evidence="14" id="KW-1185">Reference proteome</keyword>
<dbReference type="SMART" id="SM00389">
    <property type="entry name" value="HOX"/>
    <property type="match status" value="1"/>
</dbReference>
<evidence type="ECO:0000256" key="5">
    <source>
        <dbReference type="ARBA" id="ARBA00023155"/>
    </source>
</evidence>
<feature type="coiled-coil region" evidence="10">
    <location>
        <begin position="185"/>
        <end position="212"/>
    </location>
</feature>
<dbReference type="PANTHER" id="PTHR45714">
    <property type="entry name" value="HOMEOBOX-LEUCINE ZIPPER PROTEIN HAT14"/>
    <property type="match status" value="1"/>
</dbReference>
<evidence type="ECO:0000256" key="10">
    <source>
        <dbReference type="SAM" id="Coils"/>
    </source>
</evidence>
<dbReference type="InterPro" id="IPR009057">
    <property type="entry name" value="Homeodomain-like_sf"/>
</dbReference>
<keyword evidence="5 8" id="KW-0371">Homeobox</keyword>
<dbReference type="InterPro" id="IPR003106">
    <property type="entry name" value="Leu_zip_homeo"/>
</dbReference>
<dbReference type="SUPFAM" id="SSF46689">
    <property type="entry name" value="Homeodomain-like"/>
    <property type="match status" value="1"/>
</dbReference>
<gene>
    <name evidence="13" type="ORF">HPP92_019159</name>
</gene>
<comment type="similarity">
    <text evidence="2">Belongs to the HD-ZIP homeobox family. Class II subfamily.</text>
</comment>
<evidence type="ECO:0000256" key="9">
    <source>
        <dbReference type="RuleBase" id="RU000682"/>
    </source>
</evidence>
<keyword evidence="4 8" id="KW-0238">DNA-binding</keyword>
<dbReference type="GO" id="GO:0000981">
    <property type="term" value="F:DNA-binding transcription factor activity, RNA polymerase II-specific"/>
    <property type="evidence" value="ECO:0007669"/>
    <property type="project" value="InterPro"/>
</dbReference>
<evidence type="ECO:0000313" key="13">
    <source>
        <dbReference type="EMBL" id="KAG0467579.1"/>
    </source>
</evidence>
<evidence type="ECO:0000256" key="6">
    <source>
        <dbReference type="ARBA" id="ARBA00023163"/>
    </source>
</evidence>
<accession>A0A835QDG0</accession>
<dbReference type="FunFam" id="1.10.10.60:FF:000577">
    <property type="entry name" value="Homeobox-leucine zipper protein 18"/>
    <property type="match status" value="1"/>
</dbReference>
<comment type="caution">
    <text evidence="13">The sequence shown here is derived from an EMBL/GenBank/DDBJ whole genome shotgun (WGS) entry which is preliminary data.</text>
</comment>
<evidence type="ECO:0000256" key="3">
    <source>
        <dbReference type="ARBA" id="ARBA00023015"/>
    </source>
</evidence>
<evidence type="ECO:0000313" key="14">
    <source>
        <dbReference type="Proteomes" id="UP000636800"/>
    </source>
</evidence>
<evidence type="ECO:0000256" key="2">
    <source>
        <dbReference type="ARBA" id="ARBA00006074"/>
    </source>
</evidence>